<protein>
    <submittedName>
        <fullName evidence="2">DnaB-like helicase C-terminal domain-containing protein</fullName>
    </submittedName>
</protein>
<organism evidence="2 3">
    <name type="scientific">Thermophilibacter provencensis</name>
    <dbReference type="NCBI Taxonomy" id="1852386"/>
    <lineage>
        <taxon>Bacteria</taxon>
        <taxon>Bacillati</taxon>
        <taxon>Actinomycetota</taxon>
        <taxon>Coriobacteriia</taxon>
        <taxon>Coriobacteriales</taxon>
        <taxon>Atopobiaceae</taxon>
        <taxon>Thermophilibacter</taxon>
    </lineage>
</organism>
<reference evidence="2" key="1">
    <citation type="submission" date="2023-06" db="EMBL/GenBank/DDBJ databases">
        <title>Identification and characterization of horizontal gene transfer across gut microbiota members of farm animals based on homology search.</title>
        <authorList>
            <person name="Schwarzerova J."/>
            <person name="Nykrynova M."/>
            <person name="Jureckova K."/>
            <person name="Cejkova D."/>
            <person name="Rychlik I."/>
        </authorList>
    </citation>
    <scope>NUCLEOTIDE SEQUENCE</scope>
    <source>
        <strain evidence="2">153_Feed</strain>
    </source>
</reference>
<dbReference type="PANTHER" id="PTHR30153:SF2">
    <property type="entry name" value="REPLICATIVE DNA HELICASE"/>
    <property type="match status" value="1"/>
</dbReference>
<sequence length="313" mass="34196">MAEVGKEWERFAASLYDPEQDELDFADPPTVVGTGVPSLDLVLMGGLAPGCHVLMAQPGAGKSALALHVAMCVAAQGGRVLFASTEMTRQQCLARLSAAVAHSTPGIPDFYWSAWEQMGRNARREMASFDLDAQGRLDYLGNFAAIRALRELRRACPGLAVSDDGRVASVAALRETCADGRAAGMDLLVVDYLQRLRPPEGCEREDQYRQVTETSRALMDMARELSLPVLVISSMNREAMRSKEASMSGGRGSGDIEFDAVSIWQLMRDGEDEGGFQRVSLHVTKNRRGPTTGERPLRLLFDTRHNTFSEVGE</sequence>
<dbReference type="SUPFAM" id="SSF52540">
    <property type="entry name" value="P-loop containing nucleoside triphosphate hydrolases"/>
    <property type="match status" value="1"/>
</dbReference>
<evidence type="ECO:0000313" key="2">
    <source>
        <dbReference type="EMBL" id="MDM8270574.1"/>
    </source>
</evidence>
<evidence type="ECO:0000313" key="3">
    <source>
        <dbReference type="Proteomes" id="UP001529256"/>
    </source>
</evidence>
<dbReference type="PROSITE" id="PS51199">
    <property type="entry name" value="SF4_HELICASE"/>
    <property type="match status" value="1"/>
</dbReference>
<name>A0ABT7V1V4_9ACTN</name>
<dbReference type="EMBL" id="JAUDEA010000002">
    <property type="protein sequence ID" value="MDM8270574.1"/>
    <property type="molecule type" value="Genomic_DNA"/>
</dbReference>
<comment type="caution">
    <text evidence="2">The sequence shown here is derived from an EMBL/GenBank/DDBJ whole genome shotgun (WGS) entry which is preliminary data.</text>
</comment>
<gene>
    <name evidence="2" type="ORF">QUW25_02580</name>
</gene>
<keyword evidence="3" id="KW-1185">Reference proteome</keyword>
<dbReference type="Pfam" id="PF03796">
    <property type="entry name" value="DnaB_C"/>
    <property type="match status" value="2"/>
</dbReference>
<reference evidence="2" key="2">
    <citation type="submission" date="2023-06" db="EMBL/GenBank/DDBJ databases">
        <authorList>
            <person name="Zeman M."/>
            <person name="Kubasova T."/>
            <person name="Jahodarova E."/>
            <person name="Nykrynova M."/>
            <person name="Rychlik I."/>
        </authorList>
    </citation>
    <scope>NUCLEOTIDE SEQUENCE</scope>
    <source>
        <strain evidence="2">153_Feed</strain>
    </source>
</reference>
<evidence type="ECO:0000259" key="1">
    <source>
        <dbReference type="PROSITE" id="PS51199"/>
    </source>
</evidence>
<dbReference type="InterPro" id="IPR007694">
    <property type="entry name" value="DNA_helicase_DnaB-like_C"/>
</dbReference>
<feature type="domain" description="SF4 helicase" evidence="1">
    <location>
        <begin position="25"/>
        <end position="313"/>
    </location>
</feature>
<accession>A0ABT7V1V4</accession>
<dbReference type="RefSeq" id="WP_289510670.1">
    <property type="nucleotide sequence ID" value="NZ_JAUDEA010000002.1"/>
</dbReference>
<dbReference type="Proteomes" id="UP001529256">
    <property type="component" value="Unassembled WGS sequence"/>
</dbReference>
<dbReference type="Gene3D" id="3.40.50.300">
    <property type="entry name" value="P-loop containing nucleotide triphosphate hydrolases"/>
    <property type="match status" value="1"/>
</dbReference>
<proteinExistence type="predicted"/>
<dbReference type="PANTHER" id="PTHR30153">
    <property type="entry name" value="REPLICATIVE DNA HELICASE DNAB"/>
    <property type="match status" value="1"/>
</dbReference>
<dbReference type="InterPro" id="IPR027417">
    <property type="entry name" value="P-loop_NTPase"/>
</dbReference>